<sequence>MNKMKLTLHLLFAILMLIGCNPNADQSQSNAAKPETESSNESKKDANNADAHTKSTQEDLSEDKIQSLKVAYFTSELNLSTQEAEKFWPIYNKHNRIYQDLGDTEWNTIKEGLREVDTYTDQEASQLLARYKLYLNQRLENRLNFMDDLSSVISAKKIMQLKHAEYNFNKKLLKQYRSSEATTK</sequence>
<feature type="region of interest" description="Disordered" evidence="1">
    <location>
        <begin position="24"/>
        <end position="60"/>
    </location>
</feature>
<evidence type="ECO:0000256" key="2">
    <source>
        <dbReference type="SAM" id="SignalP"/>
    </source>
</evidence>
<protein>
    <submittedName>
        <fullName evidence="3">Uncharacterized protein</fullName>
    </submittedName>
</protein>
<evidence type="ECO:0000313" key="3">
    <source>
        <dbReference type="EMBL" id="GGE07031.1"/>
    </source>
</evidence>
<evidence type="ECO:0000313" key="4">
    <source>
        <dbReference type="Proteomes" id="UP000599688"/>
    </source>
</evidence>
<dbReference type="AlphaFoldDB" id="A0A916ZNY1"/>
<evidence type="ECO:0000256" key="1">
    <source>
        <dbReference type="SAM" id="MobiDB-lite"/>
    </source>
</evidence>
<feature type="compositionally biased region" description="Basic and acidic residues" evidence="1">
    <location>
        <begin position="34"/>
        <end position="60"/>
    </location>
</feature>
<dbReference type="Proteomes" id="UP000599688">
    <property type="component" value="Unassembled WGS sequence"/>
</dbReference>
<keyword evidence="4" id="KW-1185">Reference proteome</keyword>
<comment type="caution">
    <text evidence="3">The sequence shown here is derived from an EMBL/GenBank/DDBJ whole genome shotgun (WGS) entry which is preliminary data.</text>
</comment>
<name>A0A916ZNY1_9FLAO</name>
<gene>
    <name evidence="3" type="ORF">GCM10010831_05660</name>
</gene>
<organism evidence="3 4">
    <name type="scientific">Psychroflexus salis</name>
    <dbReference type="NCBI Taxonomy" id="1526574"/>
    <lineage>
        <taxon>Bacteria</taxon>
        <taxon>Pseudomonadati</taxon>
        <taxon>Bacteroidota</taxon>
        <taxon>Flavobacteriia</taxon>
        <taxon>Flavobacteriales</taxon>
        <taxon>Flavobacteriaceae</taxon>
        <taxon>Psychroflexus</taxon>
    </lineage>
</organism>
<dbReference type="EMBL" id="BMGL01000003">
    <property type="protein sequence ID" value="GGE07031.1"/>
    <property type="molecule type" value="Genomic_DNA"/>
</dbReference>
<dbReference type="PROSITE" id="PS51257">
    <property type="entry name" value="PROKAR_LIPOPROTEIN"/>
    <property type="match status" value="1"/>
</dbReference>
<proteinExistence type="predicted"/>
<accession>A0A916ZNY1</accession>
<keyword evidence="2" id="KW-0732">Signal</keyword>
<feature type="signal peptide" evidence="2">
    <location>
        <begin position="1"/>
        <end position="24"/>
    </location>
</feature>
<reference evidence="3 4" key="1">
    <citation type="journal article" date="2014" name="Int. J. Syst. Evol. Microbiol.">
        <title>Complete genome sequence of Corynebacterium casei LMG S-19264T (=DSM 44701T), isolated from a smear-ripened cheese.</title>
        <authorList>
            <consortium name="US DOE Joint Genome Institute (JGI-PGF)"/>
            <person name="Walter F."/>
            <person name="Albersmeier A."/>
            <person name="Kalinowski J."/>
            <person name="Ruckert C."/>
        </authorList>
    </citation>
    <scope>NUCLEOTIDE SEQUENCE [LARGE SCALE GENOMIC DNA]</scope>
    <source>
        <strain evidence="3 4">CGMCC 1.12925</strain>
    </source>
</reference>
<feature type="chain" id="PRO_5036676313" evidence="2">
    <location>
        <begin position="25"/>
        <end position="184"/>
    </location>
</feature>